<dbReference type="NCBIfam" id="TIGR02282">
    <property type="entry name" value="MltB"/>
    <property type="match status" value="1"/>
</dbReference>
<dbReference type="PANTHER" id="PTHR30163:SF9">
    <property type="entry name" value="MEMBRANE-BOUND LYTIC MUREIN TRANSGLYCOSYLASE B"/>
    <property type="match status" value="1"/>
</dbReference>
<reference evidence="4 5" key="2">
    <citation type="submission" date="2018-12" db="EMBL/GenBank/DDBJ databases">
        <title>Simiduia agarivorans gen. nov., sp. nov., a marine, agarolytic bacterium isolated from shallow coastal water from Keelung, Taiwan.</title>
        <authorList>
            <person name="Shieh W.Y."/>
        </authorList>
    </citation>
    <scope>NUCLEOTIDE SEQUENCE [LARGE SCALE GENOMIC DNA]</scope>
    <source>
        <strain evidence="4 5">GTF-13</strain>
    </source>
</reference>
<dbReference type="Pfam" id="PF13406">
    <property type="entry name" value="SLT_2"/>
    <property type="match status" value="1"/>
</dbReference>
<dbReference type="RefSeq" id="WP_125013656.1">
    <property type="nucleotide sequence ID" value="NZ_QWEZ01000001.1"/>
</dbReference>
<feature type="domain" description="Transglycosylase SLT" evidence="3">
    <location>
        <begin position="30"/>
        <end position="318"/>
    </location>
</feature>
<dbReference type="CDD" id="cd13399">
    <property type="entry name" value="Slt35-like"/>
    <property type="match status" value="1"/>
</dbReference>
<feature type="signal peptide" evidence="2">
    <location>
        <begin position="1"/>
        <end position="20"/>
    </location>
</feature>
<dbReference type="FunFam" id="1.10.8.350:FF:000001">
    <property type="entry name" value="Lytic murein transglycosylase B"/>
    <property type="match status" value="1"/>
</dbReference>
<dbReference type="InterPro" id="IPR023346">
    <property type="entry name" value="Lysozyme-like_dom_sf"/>
</dbReference>
<accession>A0A3P3VNR8</accession>
<evidence type="ECO:0000259" key="3">
    <source>
        <dbReference type="Pfam" id="PF13406"/>
    </source>
</evidence>
<dbReference type="PANTHER" id="PTHR30163">
    <property type="entry name" value="MEMBRANE-BOUND LYTIC MUREIN TRANSGLYCOSYLASE B"/>
    <property type="match status" value="1"/>
</dbReference>
<evidence type="ECO:0000256" key="2">
    <source>
        <dbReference type="SAM" id="SignalP"/>
    </source>
</evidence>
<reference evidence="4 5" key="1">
    <citation type="submission" date="2018-08" db="EMBL/GenBank/DDBJ databases">
        <authorList>
            <person name="Khan S.A."/>
        </authorList>
    </citation>
    <scope>NUCLEOTIDE SEQUENCE [LARGE SCALE GENOMIC DNA]</scope>
    <source>
        <strain evidence="4 5">GTF-13</strain>
    </source>
</reference>
<name>A0A3P3VNR8_9GAMM</name>
<sequence length="328" mass="36803">MRRLPVLGISLCLAAGGALAADYSGSPQALALIEEMVEEHQYDRETLQRVFDSAERKQPILDAIARPAERTKTWGEYRKIFLTPARTEAGLAFWQQHAEALSRAEREYGVPAQIIVAIIGVETFYGKHKGRFRVVDALSTLGFDYEPRQSFFRKQLKEFLLLSREQRFDPLELTGSYAGAMGFPQFIPSSFRAYAVDFDGDGQIDIWNNPVDAIGSVANYFRRHGWQQGAPVVTRARVSGSRYADGVSDKLKPAQTLEQLEALGWEPLQAPAADASVRGIRLQGERGSEFWVGMHNFYVITRYNHSTLYAMAAYQLSEELKDAQAKAL</sequence>
<dbReference type="GO" id="GO:0009253">
    <property type="term" value="P:peptidoglycan catabolic process"/>
    <property type="evidence" value="ECO:0007669"/>
    <property type="project" value="TreeGrafter"/>
</dbReference>
<keyword evidence="5" id="KW-1185">Reference proteome</keyword>
<evidence type="ECO:0000313" key="5">
    <source>
        <dbReference type="Proteomes" id="UP000280792"/>
    </source>
</evidence>
<comment type="caution">
    <text evidence="4">The sequence shown here is derived from an EMBL/GenBank/DDBJ whole genome shotgun (WGS) entry which is preliminary data.</text>
</comment>
<protein>
    <submittedName>
        <fullName evidence="4">Lytic murein transglycosylase B</fullName>
    </submittedName>
</protein>
<dbReference type="Proteomes" id="UP000280792">
    <property type="component" value="Unassembled WGS sequence"/>
</dbReference>
<proteinExistence type="predicted"/>
<dbReference type="EMBL" id="QWEZ01000001">
    <property type="protein sequence ID" value="RRJ83568.1"/>
    <property type="molecule type" value="Genomic_DNA"/>
</dbReference>
<dbReference type="SUPFAM" id="SSF53955">
    <property type="entry name" value="Lysozyme-like"/>
    <property type="match status" value="1"/>
</dbReference>
<dbReference type="Gene3D" id="1.10.8.350">
    <property type="entry name" value="Bacterial muramidase"/>
    <property type="match status" value="1"/>
</dbReference>
<feature type="active site" evidence="1">
    <location>
        <position position="122"/>
    </location>
</feature>
<dbReference type="Gene3D" id="1.10.530.10">
    <property type="match status" value="1"/>
</dbReference>
<dbReference type="InterPro" id="IPR031304">
    <property type="entry name" value="SLT_2"/>
</dbReference>
<dbReference type="InterPro" id="IPR011757">
    <property type="entry name" value="Lytic_transglycosylase_MltB"/>
</dbReference>
<dbReference type="InterPro" id="IPR043426">
    <property type="entry name" value="MltB-like"/>
</dbReference>
<feature type="chain" id="PRO_5018088567" evidence="2">
    <location>
        <begin position="21"/>
        <end position="328"/>
    </location>
</feature>
<gene>
    <name evidence="4" type="primary">mltB</name>
    <name evidence="4" type="ORF">D0544_00115</name>
</gene>
<organism evidence="4 5">
    <name type="scientific">Aestuariirhabdus litorea</name>
    <dbReference type="NCBI Taxonomy" id="2528527"/>
    <lineage>
        <taxon>Bacteria</taxon>
        <taxon>Pseudomonadati</taxon>
        <taxon>Pseudomonadota</taxon>
        <taxon>Gammaproteobacteria</taxon>
        <taxon>Oceanospirillales</taxon>
        <taxon>Aestuariirhabdaceae</taxon>
        <taxon>Aestuariirhabdus</taxon>
    </lineage>
</organism>
<dbReference type="GO" id="GO:0008933">
    <property type="term" value="F:peptidoglycan lytic transglycosylase activity"/>
    <property type="evidence" value="ECO:0007669"/>
    <property type="project" value="TreeGrafter"/>
</dbReference>
<dbReference type="AlphaFoldDB" id="A0A3P3VNR8"/>
<evidence type="ECO:0000313" key="4">
    <source>
        <dbReference type="EMBL" id="RRJ83568.1"/>
    </source>
</evidence>
<evidence type="ECO:0000256" key="1">
    <source>
        <dbReference type="PIRSR" id="PIRSR611757-1"/>
    </source>
</evidence>
<keyword evidence="2" id="KW-0732">Signal</keyword>